<gene>
    <name evidence="1 3" type="ORF">C27C7.7</name>
    <name evidence="1" type="ORF">CELE_C27C7.7</name>
</gene>
<keyword evidence="2" id="KW-1185">Reference proteome</keyword>
<dbReference type="AlphaFoldDB" id="Q9XVC9"/>
<evidence type="ECO:0000313" key="2">
    <source>
        <dbReference type="Proteomes" id="UP000001940"/>
    </source>
</evidence>
<dbReference type="AGR" id="WB:WBGene00007769"/>
<name>Q9XVC9_CAEEL</name>
<dbReference type="RefSeq" id="NP_492917.2">
    <property type="nucleotide sequence ID" value="NM_060516.3"/>
</dbReference>
<dbReference type="Bgee" id="WBGene00007769">
    <property type="expression patterns" value="Expressed in embryo and 2 other cell types or tissues"/>
</dbReference>
<dbReference type="EMBL" id="BX284601">
    <property type="protein sequence ID" value="CAB03926.2"/>
    <property type="molecule type" value="Genomic_DNA"/>
</dbReference>
<dbReference type="PIR" id="T19519">
    <property type="entry name" value="T19519"/>
</dbReference>
<dbReference type="PaxDb" id="6239-C27C7.7"/>
<keyword evidence="1" id="KW-0808">Transferase</keyword>
<dbReference type="GO" id="GO:0016740">
    <property type="term" value="F:transferase activity"/>
    <property type="evidence" value="ECO:0007669"/>
    <property type="project" value="UniProtKB-KW"/>
</dbReference>
<dbReference type="WormBase" id="C27C7.7">
    <property type="protein sequence ID" value="CE48861"/>
    <property type="gene ID" value="WBGene00007769"/>
</dbReference>
<reference evidence="1 2" key="1">
    <citation type="journal article" date="1998" name="Science">
        <title>Genome sequence of the nematode C. elegans: a platform for investigating biology.</title>
        <authorList>
            <consortium name="The C. elegans sequencing consortium"/>
            <person name="Sulson J.E."/>
            <person name="Waterston R."/>
        </authorList>
    </citation>
    <scope>NUCLEOTIDE SEQUENCE [LARGE SCALE GENOMIC DNA]</scope>
    <source>
        <strain evidence="1 2">Bristol N2</strain>
    </source>
</reference>
<dbReference type="InterPro" id="IPR016024">
    <property type="entry name" value="ARM-type_fold"/>
</dbReference>
<dbReference type="UCSC" id="C27C7.7">
    <property type="organism name" value="c. elegans"/>
</dbReference>
<dbReference type="InterPro" id="IPR009819">
    <property type="entry name" value="Pes-10"/>
</dbReference>
<dbReference type="Pfam" id="PF07149">
    <property type="entry name" value="Pes-10"/>
    <property type="match status" value="1"/>
</dbReference>
<proteinExistence type="predicted"/>
<dbReference type="GeneID" id="182959"/>
<dbReference type="Proteomes" id="UP000001940">
    <property type="component" value="Chromosome I"/>
</dbReference>
<evidence type="ECO:0000313" key="3">
    <source>
        <dbReference type="WormBase" id="C27C7.7"/>
    </source>
</evidence>
<evidence type="ECO:0000313" key="1">
    <source>
        <dbReference type="EMBL" id="CAB03926.2"/>
    </source>
</evidence>
<dbReference type="SUPFAM" id="SSF48371">
    <property type="entry name" value="ARM repeat"/>
    <property type="match status" value="1"/>
</dbReference>
<organism evidence="1 2">
    <name type="scientific">Caenorhabditis elegans</name>
    <dbReference type="NCBI Taxonomy" id="6239"/>
    <lineage>
        <taxon>Eukaryota</taxon>
        <taxon>Metazoa</taxon>
        <taxon>Ecdysozoa</taxon>
        <taxon>Nematoda</taxon>
        <taxon>Chromadorea</taxon>
        <taxon>Rhabditida</taxon>
        <taxon>Rhabditina</taxon>
        <taxon>Rhabditomorpha</taxon>
        <taxon>Rhabditoidea</taxon>
        <taxon>Rhabditidae</taxon>
        <taxon>Peloderinae</taxon>
        <taxon>Caenorhabditis</taxon>
    </lineage>
</organism>
<dbReference type="InParanoid" id="Q9XVC9"/>
<dbReference type="FunCoup" id="Q9XVC9">
    <property type="interactions" value="811"/>
</dbReference>
<protein>
    <submittedName>
        <fullName evidence="1">RING-type E3 ubiquitin transferase</fullName>
    </submittedName>
</protein>
<dbReference type="CTD" id="182959"/>
<accession>Q9XVC9</accession>
<sequence>MSTINYKMHVLAKIIASENDEMISPAIKDLNNYKVSMETLEKHNIPLLITQNCPYNPFAMNLKSMILQWKNEQLQAEQPRLLTKLAEHLGSNRHCSQLVLQLLIGLMNLENMELVRSSCRILSKLEFKLEEIERLEILERAMKVQEQVEEASELVMKILEQLEQEDSGIFVEDEEDEGGENPIVMEICMLYLAECLKTEDNLKITSAITLLGTLAPSLALYRKYNIQYLIYQHGIKCALELWDMLEHTEHLEMAQEKLEAFKKFITESYNQSPVTGTTVAVLTEHLKEDEEFVVRSTLEFFLKMPISLEQFEQNRSEFVIRELEESDLAVLVIRKIEELRNSKKFDFK</sequence>
<dbReference type="HOGENOM" id="CLU_676582_0_0_1"/>
<dbReference type="KEGG" id="cel:CELE_C27C7.7"/>